<organism evidence="7 8">
    <name type="scientific">Deinococcus xinjiangensis</name>
    <dbReference type="NCBI Taxonomy" id="457454"/>
    <lineage>
        <taxon>Bacteria</taxon>
        <taxon>Thermotogati</taxon>
        <taxon>Deinococcota</taxon>
        <taxon>Deinococci</taxon>
        <taxon>Deinococcales</taxon>
        <taxon>Deinococcaceae</taxon>
        <taxon>Deinococcus</taxon>
    </lineage>
</organism>
<keyword evidence="4 6" id="KW-1133">Transmembrane helix</keyword>
<proteinExistence type="predicted"/>
<gene>
    <name evidence="7" type="ORF">Dxin01_03156</name>
</gene>
<dbReference type="InterPro" id="IPR050833">
    <property type="entry name" value="Poly_Biosynth_Transport"/>
</dbReference>
<dbReference type="InterPro" id="IPR002797">
    <property type="entry name" value="Polysacc_synth"/>
</dbReference>
<keyword evidence="8" id="KW-1185">Reference proteome</keyword>
<keyword evidence="2" id="KW-1003">Cell membrane</keyword>
<feature type="transmembrane region" description="Helical" evidence="6">
    <location>
        <begin position="337"/>
        <end position="359"/>
    </location>
</feature>
<feature type="transmembrane region" description="Helical" evidence="6">
    <location>
        <begin position="366"/>
        <end position="388"/>
    </location>
</feature>
<keyword evidence="5 6" id="KW-0472">Membrane</keyword>
<accession>A0ABP9VDT8</accession>
<evidence type="ECO:0000256" key="3">
    <source>
        <dbReference type="ARBA" id="ARBA00022692"/>
    </source>
</evidence>
<evidence type="ECO:0000313" key="7">
    <source>
        <dbReference type="EMBL" id="GAA5503399.1"/>
    </source>
</evidence>
<feature type="transmembrane region" description="Helical" evidence="6">
    <location>
        <begin position="187"/>
        <end position="205"/>
    </location>
</feature>
<evidence type="ECO:0000256" key="6">
    <source>
        <dbReference type="SAM" id="Phobius"/>
    </source>
</evidence>
<name>A0ABP9VDT8_9DEIO</name>
<feature type="transmembrane region" description="Helical" evidence="6">
    <location>
        <begin position="259"/>
        <end position="281"/>
    </location>
</feature>
<dbReference type="Proteomes" id="UP001458946">
    <property type="component" value="Unassembled WGS sequence"/>
</dbReference>
<reference evidence="7 8" key="1">
    <citation type="submission" date="2024-02" db="EMBL/GenBank/DDBJ databases">
        <title>Deinococcus xinjiangensis NBRC 107630.</title>
        <authorList>
            <person name="Ichikawa N."/>
            <person name="Katano-Makiyama Y."/>
            <person name="Hidaka K."/>
        </authorList>
    </citation>
    <scope>NUCLEOTIDE SEQUENCE [LARGE SCALE GENOMIC DNA]</scope>
    <source>
        <strain evidence="7 8">NBRC 107630</strain>
    </source>
</reference>
<dbReference type="PANTHER" id="PTHR30250">
    <property type="entry name" value="PST FAMILY PREDICTED COLANIC ACID TRANSPORTER"/>
    <property type="match status" value="1"/>
</dbReference>
<comment type="subcellular location">
    <subcellularLocation>
        <location evidence="1">Cell membrane</location>
        <topology evidence="1">Multi-pass membrane protein</topology>
    </subcellularLocation>
</comment>
<protein>
    <recommendedName>
        <fullName evidence="9">Polysaccharide biosynthesis protein</fullName>
    </recommendedName>
</protein>
<feature type="transmembrane region" description="Helical" evidence="6">
    <location>
        <begin position="302"/>
        <end position="325"/>
    </location>
</feature>
<sequence length="428" mass="46891">MSVSAQQSSTEPKPESVSTDGKKRTVLILSTYALRLLGQGVSFFLFARALGAQNFGFVVATLAIFSPLSPLVDMGAYSLVSRDIALGRNPLQVIGENLTMMLFTLPLAMCGALLFAHLTNPSLNLSLLFMIGLAYLLISRTSLLLAAIQNTVNQRIPVIAVEAVSAFLLVGLGLFGLVYHYTLLQWSIVYMSIGLFILTISFILIRRSIGAFKLNHWPTLGRIGEGLSFSLGNTFQFIYTDIDKVILLKFATAQLTGVFGMTSRIGSLALIPIGAVYSMFYPRFMRSGHGIDIPISRLLMRVLTLALVYSALVILGIFLLSPIIPRFLGHEYAQVPSLLKVLTISIIFQIFQTPFADAITGMGFQIYRTVIQGIMCIFAVVGGILVIPANPLYGVLKLNVVVHGTLLALYVITYFILFLEMRRKSNAD</sequence>
<feature type="transmembrane region" description="Helical" evidence="6">
    <location>
        <begin position="125"/>
        <end position="147"/>
    </location>
</feature>
<evidence type="ECO:0000256" key="1">
    <source>
        <dbReference type="ARBA" id="ARBA00004651"/>
    </source>
</evidence>
<dbReference type="EMBL" id="BAABRN010000048">
    <property type="protein sequence ID" value="GAA5503399.1"/>
    <property type="molecule type" value="Genomic_DNA"/>
</dbReference>
<dbReference type="RefSeq" id="WP_353543371.1">
    <property type="nucleotide sequence ID" value="NZ_BAABRN010000048.1"/>
</dbReference>
<keyword evidence="3 6" id="KW-0812">Transmembrane</keyword>
<feature type="transmembrane region" description="Helical" evidence="6">
    <location>
        <begin position="217"/>
        <end position="239"/>
    </location>
</feature>
<evidence type="ECO:0008006" key="9">
    <source>
        <dbReference type="Google" id="ProtNLM"/>
    </source>
</evidence>
<dbReference type="PANTHER" id="PTHR30250:SF11">
    <property type="entry name" value="O-ANTIGEN TRANSPORTER-RELATED"/>
    <property type="match status" value="1"/>
</dbReference>
<feature type="transmembrane region" description="Helical" evidence="6">
    <location>
        <begin position="32"/>
        <end position="51"/>
    </location>
</feature>
<feature type="transmembrane region" description="Helical" evidence="6">
    <location>
        <begin position="57"/>
        <end position="80"/>
    </location>
</feature>
<feature type="transmembrane region" description="Helical" evidence="6">
    <location>
        <begin position="159"/>
        <end position="181"/>
    </location>
</feature>
<comment type="caution">
    <text evidence="7">The sequence shown here is derived from an EMBL/GenBank/DDBJ whole genome shotgun (WGS) entry which is preliminary data.</text>
</comment>
<feature type="transmembrane region" description="Helical" evidence="6">
    <location>
        <begin position="100"/>
        <end position="119"/>
    </location>
</feature>
<dbReference type="Pfam" id="PF01943">
    <property type="entry name" value="Polysacc_synt"/>
    <property type="match status" value="1"/>
</dbReference>
<evidence type="ECO:0000256" key="4">
    <source>
        <dbReference type="ARBA" id="ARBA00022989"/>
    </source>
</evidence>
<evidence type="ECO:0000256" key="5">
    <source>
        <dbReference type="ARBA" id="ARBA00023136"/>
    </source>
</evidence>
<evidence type="ECO:0000313" key="8">
    <source>
        <dbReference type="Proteomes" id="UP001458946"/>
    </source>
</evidence>
<evidence type="ECO:0000256" key="2">
    <source>
        <dbReference type="ARBA" id="ARBA00022475"/>
    </source>
</evidence>
<feature type="transmembrane region" description="Helical" evidence="6">
    <location>
        <begin position="400"/>
        <end position="419"/>
    </location>
</feature>